<protein>
    <submittedName>
        <fullName evidence="3">Uncharacterized protein</fullName>
    </submittedName>
</protein>
<evidence type="ECO:0000313" key="4">
    <source>
        <dbReference type="Proteomes" id="UP001575105"/>
    </source>
</evidence>
<keyword evidence="2" id="KW-0732">Signal</keyword>
<evidence type="ECO:0000256" key="2">
    <source>
        <dbReference type="SAM" id="SignalP"/>
    </source>
</evidence>
<accession>A0ABV4U3R0</accession>
<proteinExistence type="predicted"/>
<name>A0ABV4U3R0_9BACT</name>
<evidence type="ECO:0000313" key="3">
    <source>
        <dbReference type="EMBL" id="MFA9477543.1"/>
    </source>
</evidence>
<gene>
    <name evidence="3" type="ORF">ACERK3_04460</name>
</gene>
<comment type="caution">
    <text evidence="3">The sequence shown here is derived from an EMBL/GenBank/DDBJ whole genome shotgun (WGS) entry which is preliminary data.</text>
</comment>
<feature type="transmembrane region" description="Helical" evidence="1">
    <location>
        <begin position="196"/>
        <end position="214"/>
    </location>
</feature>
<evidence type="ECO:0000256" key="1">
    <source>
        <dbReference type="SAM" id="Phobius"/>
    </source>
</evidence>
<organism evidence="3 4">
    <name type="scientific">Natronomicrosphaera hydrolytica</name>
    <dbReference type="NCBI Taxonomy" id="3242702"/>
    <lineage>
        <taxon>Bacteria</taxon>
        <taxon>Pseudomonadati</taxon>
        <taxon>Planctomycetota</taxon>
        <taxon>Phycisphaerae</taxon>
        <taxon>Phycisphaerales</taxon>
        <taxon>Phycisphaeraceae</taxon>
        <taxon>Natronomicrosphaera</taxon>
    </lineage>
</organism>
<keyword evidence="4" id="KW-1185">Reference proteome</keyword>
<dbReference type="RefSeq" id="WP_425344465.1">
    <property type="nucleotide sequence ID" value="NZ_JBGUBD010000002.1"/>
</dbReference>
<dbReference type="Proteomes" id="UP001575105">
    <property type="component" value="Unassembled WGS sequence"/>
</dbReference>
<keyword evidence="1" id="KW-1133">Transmembrane helix</keyword>
<dbReference type="EMBL" id="JBGUBD010000002">
    <property type="protein sequence ID" value="MFA9477543.1"/>
    <property type="molecule type" value="Genomic_DNA"/>
</dbReference>
<sequence length="222" mass="23021">MQFSKMTKFMGSATLALGMTLGFSAADADAATVLRMDINNVVADWDGVAGDSFGSSASGILSLSFGNLTNLDSIQINSVEQVGLTGIQDFVGSIVINNGYVVDGGFTVTDLSSNTYSADFVNGQVFNIGGDVGPFLVSGGTNNGVFSGSSFAGIDVSQWFTPGEAYNGLYTEFRYDGNSIDNSTEFHASVVVPTPAAALAGLPMLGVLGLGYMIRRRRLAAA</sequence>
<feature type="signal peptide" evidence="2">
    <location>
        <begin position="1"/>
        <end position="30"/>
    </location>
</feature>
<keyword evidence="1" id="KW-0812">Transmembrane</keyword>
<keyword evidence="1" id="KW-0472">Membrane</keyword>
<feature type="chain" id="PRO_5045690273" evidence="2">
    <location>
        <begin position="31"/>
        <end position="222"/>
    </location>
</feature>
<reference evidence="3 4" key="1">
    <citation type="submission" date="2024-08" db="EMBL/GenBank/DDBJ databases">
        <title>Whole-genome sequencing of halo(alkali)philic microorganisms from hypersaline lakes.</title>
        <authorList>
            <person name="Sorokin D.Y."/>
            <person name="Merkel A.Y."/>
            <person name="Messina E."/>
            <person name="Yakimov M."/>
        </authorList>
    </citation>
    <scope>NUCLEOTIDE SEQUENCE [LARGE SCALE GENOMIC DNA]</scope>
    <source>
        <strain evidence="3 4">AB-hyl4</strain>
    </source>
</reference>